<comment type="caution">
    <text evidence="1">The sequence shown here is derived from an EMBL/GenBank/DDBJ whole genome shotgun (WGS) entry which is preliminary data.</text>
</comment>
<dbReference type="EMBL" id="JAHRHJ020000005">
    <property type="protein sequence ID" value="KAH9316586.1"/>
    <property type="molecule type" value="Genomic_DNA"/>
</dbReference>
<keyword evidence="2" id="KW-1185">Reference proteome</keyword>
<name>A0AA38G4R5_TAXCH</name>
<protein>
    <submittedName>
        <fullName evidence="1">Uncharacterized protein</fullName>
    </submittedName>
</protein>
<evidence type="ECO:0000313" key="1">
    <source>
        <dbReference type="EMBL" id="KAH9316586.1"/>
    </source>
</evidence>
<dbReference type="AlphaFoldDB" id="A0AA38G4R5"/>
<sequence>RMGKQKGKRKIDDDNDIGKDQIANIYKKLNSLDSRLGREKDMHDHNMAIFNAIGDFLEQH</sequence>
<feature type="non-terminal residue" evidence="1">
    <location>
        <position position="1"/>
    </location>
</feature>
<accession>A0AA38G4R5</accession>
<reference evidence="1 2" key="1">
    <citation type="journal article" date="2021" name="Nat. Plants">
        <title>The Taxus genome provides insights into paclitaxel biosynthesis.</title>
        <authorList>
            <person name="Xiong X."/>
            <person name="Gou J."/>
            <person name="Liao Q."/>
            <person name="Li Y."/>
            <person name="Zhou Q."/>
            <person name="Bi G."/>
            <person name="Li C."/>
            <person name="Du R."/>
            <person name="Wang X."/>
            <person name="Sun T."/>
            <person name="Guo L."/>
            <person name="Liang H."/>
            <person name="Lu P."/>
            <person name="Wu Y."/>
            <person name="Zhang Z."/>
            <person name="Ro D.K."/>
            <person name="Shang Y."/>
            <person name="Huang S."/>
            <person name="Yan J."/>
        </authorList>
    </citation>
    <scope>NUCLEOTIDE SEQUENCE [LARGE SCALE GENOMIC DNA]</scope>
    <source>
        <strain evidence="1">Ta-2019</strain>
    </source>
</reference>
<evidence type="ECO:0000313" key="2">
    <source>
        <dbReference type="Proteomes" id="UP000824469"/>
    </source>
</evidence>
<feature type="non-terminal residue" evidence="1">
    <location>
        <position position="60"/>
    </location>
</feature>
<dbReference type="Proteomes" id="UP000824469">
    <property type="component" value="Unassembled WGS sequence"/>
</dbReference>
<gene>
    <name evidence="1" type="ORF">KI387_025213</name>
</gene>
<organism evidence="1 2">
    <name type="scientific">Taxus chinensis</name>
    <name type="common">Chinese yew</name>
    <name type="synonym">Taxus wallichiana var. chinensis</name>
    <dbReference type="NCBI Taxonomy" id="29808"/>
    <lineage>
        <taxon>Eukaryota</taxon>
        <taxon>Viridiplantae</taxon>
        <taxon>Streptophyta</taxon>
        <taxon>Embryophyta</taxon>
        <taxon>Tracheophyta</taxon>
        <taxon>Spermatophyta</taxon>
        <taxon>Pinopsida</taxon>
        <taxon>Pinidae</taxon>
        <taxon>Conifers II</taxon>
        <taxon>Cupressales</taxon>
        <taxon>Taxaceae</taxon>
        <taxon>Taxus</taxon>
    </lineage>
</organism>
<proteinExistence type="predicted"/>